<feature type="compositionally biased region" description="Polar residues" evidence="1">
    <location>
        <begin position="81"/>
        <end position="99"/>
    </location>
</feature>
<proteinExistence type="predicted"/>
<feature type="region of interest" description="Disordered" evidence="1">
    <location>
        <begin position="177"/>
        <end position="238"/>
    </location>
</feature>
<feature type="region of interest" description="Disordered" evidence="1">
    <location>
        <begin position="381"/>
        <end position="441"/>
    </location>
</feature>
<evidence type="ECO:0000256" key="1">
    <source>
        <dbReference type="SAM" id="MobiDB-lite"/>
    </source>
</evidence>
<feature type="region of interest" description="Disordered" evidence="1">
    <location>
        <begin position="470"/>
        <end position="513"/>
    </location>
</feature>
<name>A0AAD3DDL1_9STRA</name>
<dbReference type="EMBL" id="BLLK01000069">
    <property type="protein sequence ID" value="GFH60704.1"/>
    <property type="molecule type" value="Genomic_DNA"/>
</dbReference>
<dbReference type="Proteomes" id="UP001054902">
    <property type="component" value="Unassembled WGS sequence"/>
</dbReference>
<feature type="compositionally biased region" description="Basic residues" evidence="1">
    <location>
        <begin position="180"/>
        <end position="194"/>
    </location>
</feature>
<reference evidence="2 3" key="1">
    <citation type="journal article" date="2021" name="Sci. Rep.">
        <title>The genome of the diatom Chaetoceros tenuissimus carries an ancient integrated fragment of an extant virus.</title>
        <authorList>
            <person name="Hongo Y."/>
            <person name="Kimura K."/>
            <person name="Takaki Y."/>
            <person name="Yoshida Y."/>
            <person name="Baba S."/>
            <person name="Kobayashi G."/>
            <person name="Nagasaki K."/>
            <person name="Hano T."/>
            <person name="Tomaru Y."/>
        </authorList>
    </citation>
    <scope>NUCLEOTIDE SEQUENCE [LARGE SCALE GENOMIC DNA]</scope>
    <source>
        <strain evidence="2 3">NIES-3715</strain>
    </source>
</reference>
<dbReference type="AlphaFoldDB" id="A0AAD3DDL1"/>
<feature type="compositionally biased region" description="Polar residues" evidence="1">
    <location>
        <begin position="427"/>
        <end position="441"/>
    </location>
</feature>
<keyword evidence="3" id="KW-1185">Reference proteome</keyword>
<comment type="caution">
    <text evidence="2">The sequence shown here is derived from an EMBL/GenBank/DDBJ whole genome shotgun (WGS) entry which is preliminary data.</text>
</comment>
<feature type="region of interest" description="Disordered" evidence="1">
    <location>
        <begin position="257"/>
        <end position="292"/>
    </location>
</feature>
<feature type="compositionally biased region" description="Polar residues" evidence="1">
    <location>
        <begin position="470"/>
        <end position="482"/>
    </location>
</feature>
<feature type="compositionally biased region" description="Polar residues" evidence="1">
    <location>
        <begin position="281"/>
        <end position="290"/>
    </location>
</feature>
<evidence type="ECO:0000313" key="3">
    <source>
        <dbReference type="Proteomes" id="UP001054902"/>
    </source>
</evidence>
<protein>
    <submittedName>
        <fullName evidence="2">Uncharacterized protein</fullName>
    </submittedName>
</protein>
<feature type="compositionally biased region" description="Polar residues" evidence="1">
    <location>
        <begin position="257"/>
        <end position="267"/>
    </location>
</feature>
<feature type="compositionally biased region" description="Polar residues" evidence="1">
    <location>
        <begin position="551"/>
        <end position="579"/>
    </location>
</feature>
<gene>
    <name evidence="2" type="ORF">CTEN210_17180</name>
</gene>
<feature type="region of interest" description="Disordered" evidence="1">
    <location>
        <begin position="543"/>
        <end position="594"/>
    </location>
</feature>
<feature type="compositionally biased region" description="Basic and acidic residues" evidence="1">
    <location>
        <begin position="388"/>
        <end position="398"/>
    </location>
</feature>
<evidence type="ECO:0000313" key="2">
    <source>
        <dbReference type="EMBL" id="GFH60704.1"/>
    </source>
</evidence>
<organism evidence="2 3">
    <name type="scientific">Chaetoceros tenuissimus</name>
    <dbReference type="NCBI Taxonomy" id="426638"/>
    <lineage>
        <taxon>Eukaryota</taxon>
        <taxon>Sar</taxon>
        <taxon>Stramenopiles</taxon>
        <taxon>Ochrophyta</taxon>
        <taxon>Bacillariophyta</taxon>
        <taxon>Coscinodiscophyceae</taxon>
        <taxon>Chaetocerotophycidae</taxon>
        <taxon>Chaetocerotales</taxon>
        <taxon>Chaetocerotaceae</taxon>
        <taxon>Chaetoceros</taxon>
    </lineage>
</organism>
<feature type="region of interest" description="Disordered" evidence="1">
    <location>
        <begin position="1"/>
        <end position="37"/>
    </location>
</feature>
<sequence>MSQSVCSRRSTRSQYSTRSGRSRTRSKNTRSRSRSKSLARDFVELDSVVAALIHQDPERHANDAASVAASTVSFSSRHNRMSSAGSVVSGRSTVSIQSQREIRDAEITRTVLRQAKTKNRSKTTRQSQHQNSASLNNRDDDCASVMSNFTTHDILGDLIDKEQKDWDDFQRDWNDCQSVRSKRSTRSSRSRSKSVGRGSTSSSRRSRSQSRSRRTDGGRLDDSSFNGPLKTRSKSVSRKMPTSIIVDFDADFDSMSVRSKQSSIATSTRKDLSYASRGKSCESSRTTSKSKLMKPVLLSPDLKNSAQNEKETEKLYNAFMRNLSKEERAAHDNTILSNASNLRAALSTNVMSHKVADKQHDFENFNFDSFATDAFDSSSVKTTKKSNAKRDMDRKTDSDSFPTDFFSLPSMKTSTAKNTRKSRPCKTQKQQETFHSDNSSLQFSAFGPDEINFEADFSSQTFDHISNDWATSQDRDSFQTPSKGFHPRYTFGDDYEQQKPTSKQLKKKLLDSPPSKAVDILAPARRKKIIPKTSMKSFVPMIATPLKSNRHSSNTKSKSGWSESSPTGVTDFETSTNTKWLDGSNWDWEEPKWV</sequence>
<feature type="compositionally biased region" description="Basic residues" evidence="1">
    <location>
        <begin position="20"/>
        <end position="37"/>
    </location>
</feature>
<feature type="compositionally biased region" description="Basic and acidic residues" evidence="1">
    <location>
        <begin position="213"/>
        <end position="222"/>
    </location>
</feature>
<feature type="compositionally biased region" description="Polar residues" evidence="1">
    <location>
        <begin position="124"/>
        <end position="136"/>
    </location>
</feature>
<feature type="region of interest" description="Disordered" evidence="1">
    <location>
        <begin position="72"/>
        <end position="140"/>
    </location>
</feature>
<accession>A0AAD3DDL1</accession>